<comment type="caution">
    <text evidence="3">The sequence shown here is derived from an EMBL/GenBank/DDBJ whole genome shotgun (WGS) entry which is preliminary data.</text>
</comment>
<feature type="region of interest" description="Disordered" evidence="1">
    <location>
        <begin position="61"/>
        <end position="132"/>
    </location>
</feature>
<evidence type="ECO:0000256" key="1">
    <source>
        <dbReference type="SAM" id="MobiDB-lite"/>
    </source>
</evidence>
<sequence length="229" mass="25448">MRNSFVFYSSWWEAIKNLPREIQGEVLTAIIEYGLTGETTESLKPITKALLALVMPQIDSNNKKYENGSKGGRPATKPKPDQNQTETKPKPNGNQTGTYNVICNMNNADDKWEDKSSTPQSPPGGGEEGTDYLASSLSQRDGIPRNFDGLCREMQALGIPQRQQDEIMRLSNFGQIGHPVWQHLKHCRESRDARLEKNRVKLPGSYILKQLRADAAPKPKPGEGPTDGG</sequence>
<organism evidence="3 4">
    <name type="scientific">Candidatus Bacteroides pullicola</name>
    <dbReference type="NCBI Taxonomy" id="2838475"/>
    <lineage>
        <taxon>Bacteria</taxon>
        <taxon>Pseudomonadati</taxon>
        <taxon>Bacteroidota</taxon>
        <taxon>Bacteroidia</taxon>
        <taxon>Bacteroidales</taxon>
        <taxon>Bacteroidaceae</taxon>
        <taxon>Bacteroides</taxon>
    </lineage>
</organism>
<name>A0A9D1ZIG8_9BACE</name>
<evidence type="ECO:0000313" key="3">
    <source>
        <dbReference type="EMBL" id="HIY88159.1"/>
    </source>
</evidence>
<dbReference type="EMBL" id="DXCV01000039">
    <property type="protein sequence ID" value="HIY88159.1"/>
    <property type="molecule type" value="Genomic_DNA"/>
</dbReference>
<evidence type="ECO:0000259" key="2">
    <source>
        <dbReference type="Pfam" id="PF19808"/>
    </source>
</evidence>
<feature type="domain" description="DUF6291" evidence="2">
    <location>
        <begin position="4"/>
        <end position="73"/>
    </location>
</feature>
<accession>A0A9D1ZIG8</accession>
<feature type="compositionally biased region" description="Polar residues" evidence="1">
    <location>
        <begin position="81"/>
        <end position="107"/>
    </location>
</feature>
<protein>
    <recommendedName>
        <fullName evidence="2">DUF6291 domain-containing protein</fullName>
    </recommendedName>
</protein>
<evidence type="ECO:0000313" key="4">
    <source>
        <dbReference type="Proteomes" id="UP000886851"/>
    </source>
</evidence>
<dbReference type="Pfam" id="PF19808">
    <property type="entry name" value="DUF6291"/>
    <property type="match status" value="1"/>
</dbReference>
<dbReference type="Proteomes" id="UP000886851">
    <property type="component" value="Unassembled WGS sequence"/>
</dbReference>
<feature type="region of interest" description="Disordered" evidence="1">
    <location>
        <begin position="210"/>
        <end position="229"/>
    </location>
</feature>
<reference evidence="3" key="2">
    <citation type="submission" date="2021-04" db="EMBL/GenBank/DDBJ databases">
        <authorList>
            <person name="Gilroy R."/>
        </authorList>
    </citation>
    <scope>NUCLEOTIDE SEQUENCE</scope>
    <source>
        <strain evidence="3">Gambia2-208</strain>
    </source>
</reference>
<feature type="compositionally biased region" description="Basic and acidic residues" evidence="1">
    <location>
        <begin position="211"/>
        <end position="221"/>
    </location>
</feature>
<dbReference type="InterPro" id="IPR046258">
    <property type="entry name" value="DUF6291"/>
</dbReference>
<reference evidence="3" key="1">
    <citation type="journal article" date="2021" name="PeerJ">
        <title>Extensive microbial diversity within the chicken gut microbiome revealed by metagenomics and culture.</title>
        <authorList>
            <person name="Gilroy R."/>
            <person name="Ravi A."/>
            <person name="Getino M."/>
            <person name="Pursley I."/>
            <person name="Horton D.L."/>
            <person name="Alikhan N.F."/>
            <person name="Baker D."/>
            <person name="Gharbi K."/>
            <person name="Hall N."/>
            <person name="Watson M."/>
            <person name="Adriaenssens E.M."/>
            <person name="Foster-Nyarko E."/>
            <person name="Jarju S."/>
            <person name="Secka A."/>
            <person name="Antonio M."/>
            <person name="Oren A."/>
            <person name="Chaudhuri R.R."/>
            <person name="La Ragione R."/>
            <person name="Hildebrand F."/>
            <person name="Pallen M.J."/>
        </authorList>
    </citation>
    <scope>NUCLEOTIDE SEQUENCE</scope>
    <source>
        <strain evidence="3">Gambia2-208</strain>
    </source>
</reference>
<gene>
    <name evidence="3" type="ORF">H9824_05590</name>
</gene>
<proteinExistence type="predicted"/>
<dbReference type="AlphaFoldDB" id="A0A9D1ZIG8"/>